<dbReference type="KEGG" id="paa:Paes_1134"/>
<keyword evidence="2" id="KW-1185">Reference proteome</keyword>
<evidence type="ECO:0000313" key="2">
    <source>
        <dbReference type="Proteomes" id="UP000002725"/>
    </source>
</evidence>
<evidence type="ECO:0000313" key="1">
    <source>
        <dbReference type="EMBL" id="ACF46163.1"/>
    </source>
</evidence>
<sequence>MPFVPEEKPRLSATELSPRIEKFGIDRSRYPVVVVGIRGYYKNSMGAPGVNDRGIYDDAIFVQSAQTMLSYNGNTNPTRYRIGYGTTSEKGMASLDPGAWFVHKFDLHRGKYLALCQRAGDVTVTRDGNPPYKDTGSFGINIHRGGYNQTSSEGCPIRIT</sequence>
<gene>
    <name evidence="1" type="ordered locus">Paes_1134</name>
</gene>
<dbReference type="Proteomes" id="UP000002725">
    <property type="component" value="Chromosome"/>
</dbReference>
<dbReference type="HOGENOM" id="CLU_1650609_0_0_10"/>
<proteinExistence type="predicted"/>
<reference evidence="1" key="1">
    <citation type="submission" date="2008-06" db="EMBL/GenBank/DDBJ databases">
        <title>Complete sequence of chromosome of Prosthecochloris aestuarii DSM 271.</title>
        <authorList>
            <consortium name="US DOE Joint Genome Institute"/>
            <person name="Lucas S."/>
            <person name="Copeland A."/>
            <person name="Lapidus A."/>
            <person name="Glavina del Rio T."/>
            <person name="Dalin E."/>
            <person name="Tice H."/>
            <person name="Bruce D."/>
            <person name="Goodwin L."/>
            <person name="Pitluck S."/>
            <person name="Schmutz J."/>
            <person name="Larimer F."/>
            <person name="Land M."/>
            <person name="Hauser L."/>
            <person name="Kyrpides N."/>
            <person name="Anderson I."/>
            <person name="Liu Z."/>
            <person name="Li T."/>
            <person name="Zhao F."/>
            <person name="Overmann J."/>
            <person name="Bryant D.A."/>
            <person name="Richardson P."/>
        </authorList>
    </citation>
    <scope>NUCLEOTIDE SEQUENCE [LARGE SCALE GENOMIC DNA]</scope>
    <source>
        <strain evidence="1">DSM 271</strain>
    </source>
</reference>
<dbReference type="STRING" id="290512.Paes_1134"/>
<dbReference type="RefSeq" id="WP_012505698.1">
    <property type="nucleotide sequence ID" value="NC_011059.1"/>
</dbReference>
<protein>
    <submittedName>
        <fullName evidence="1">Uncharacterized protein</fullName>
    </submittedName>
</protein>
<dbReference type="EMBL" id="CP001108">
    <property type="protein sequence ID" value="ACF46163.1"/>
    <property type="molecule type" value="Genomic_DNA"/>
</dbReference>
<dbReference type="AlphaFoldDB" id="B4S7X6"/>
<organism evidence="1 2">
    <name type="scientific">Prosthecochloris aestuarii (strain DSM 271 / SK 413)</name>
    <dbReference type="NCBI Taxonomy" id="290512"/>
    <lineage>
        <taxon>Bacteria</taxon>
        <taxon>Pseudomonadati</taxon>
        <taxon>Chlorobiota</taxon>
        <taxon>Chlorobiia</taxon>
        <taxon>Chlorobiales</taxon>
        <taxon>Chlorobiaceae</taxon>
        <taxon>Prosthecochloris</taxon>
    </lineage>
</organism>
<name>B4S7X6_PROA2</name>
<dbReference type="eggNOG" id="ENOG5034BPI">
    <property type="taxonomic scope" value="Bacteria"/>
</dbReference>
<accession>B4S7X6</accession>